<name>A0A0E9TN22_ANGAN</name>
<organism evidence="1">
    <name type="scientific">Anguilla anguilla</name>
    <name type="common">European freshwater eel</name>
    <name type="synonym">Muraena anguilla</name>
    <dbReference type="NCBI Taxonomy" id="7936"/>
    <lineage>
        <taxon>Eukaryota</taxon>
        <taxon>Metazoa</taxon>
        <taxon>Chordata</taxon>
        <taxon>Craniata</taxon>
        <taxon>Vertebrata</taxon>
        <taxon>Euteleostomi</taxon>
        <taxon>Actinopterygii</taxon>
        <taxon>Neopterygii</taxon>
        <taxon>Teleostei</taxon>
        <taxon>Anguilliformes</taxon>
        <taxon>Anguillidae</taxon>
        <taxon>Anguilla</taxon>
    </lineage>
</organism>
<sequence>MMKRLELQRRKCQVCRLVRLLLL</sequence>
<accession>A0A0E9TN22</accession>
<protein>
    <submittedName>
        <fullName evidence="1">Uncharacterized protein</fullName>
    </submittedName>
</protein>
<dbReference type="EMBL" id="GBXM01046927">
    <property type="protein sequence ID" value="JAH61650.1"/>
    <property type="molecule type" value="Transcribed_RNA"/>
</dbReference>
<reference evidence="1" key="2">
    <citation type="journal article" date="2015" name="Fish Shellfish Immunol.">
        <title>Early steps in the European eel (Anguilla anguilla)-Vibrio vulnificus interaction in the gills: Role of the RtxA13 toxin.</title>
        <authorList>
            <person name="Callol A."/>
            <person name="Pajuelo D."/>
            <person name="Ebbesson L."/>
            <person name="Teles M."/>
            <person name="MacKenzie S."/>
            <person name="Amaro C."/>
        </authorList>
    </citation>
    <scope>NUCLEOTIDE SEQUENCE</scope>
</reference>
<dbReference type="EMBL" id="GBXM01053483">
    <property type="protein sequence ID" value="JAH55094.1"/>
    <property type="molecule type" value="Transcribed_RNA"/>
</dbReference>
<dbReference type="AlphaFoldDB" id="A0A0E9TN22"/>
<reference evidence="1" key="1">
    <citation type="submission" date="2014-11" db="EMBL/GenBank/DDBJ databases">
        <authorList>
            <person name="Amaro Gonzalez C."/>
        </authorList>
    </citation>
    <scope>NUCLEOTIDE SEQUENCE</scope>
</reference>
<evidence type="ECO:0000313" key="1">
    <source>
        <dbReference type="EMBL" id="JAH55094.1"/>
    </source>
</evidence>
<proteinExistence type="predicted"/>